<proteinExistence type="inferred from homology"/>
<dbReference type="InterPro" id="IPR036434">
    <property type="entry name" value="Beta_cellobiohydrolase_sf"/>
</dbReference>
<reference evidence="2 3" key="1">
    <citation type="submission" date="2021-01" db="EMBL/GenBank/DDBJ databases">
        <title>Whole genome shotgun sequence of Asanoa iriomotensis NBRC 100142.</title>
        <authorList>
            <person name="Komaki H."/>
            <person name="Tamura T."/>
        </authorList>
    </citation>
    <scope>NUCLEOTIDE SEQUENCE [LARGE SCALE GENOMIC DNA]</scope>
    <source>
        <strain evidence="2 3">NBRC 100142</strain>
    </source>
</reference>
<gene>
    <name evidence="2" type="primary">celA1</name>
    <name evidence="2" type="ORF">Air01nite_13720</name>
</gene>
<keyword evidence="1" id="KW-0624">Polysaccharide degradation</keyword>
<dbReference type="Gene3D" id="3.20.20.40">
    <property type="entry name" value="1, 4-beta cellobiohydrolase"/>
    <property type="match status" value="1"/>
</dbReference>
<keyword evidence="1" id="KW-0326">Glycosidase</keyword>
<protein>
    <recommendedName>
        <fullName evidence="1">Glucanase</fullName>
        <ecNumber evidence="1">3.2.1.-</ecNumber>
    </recommendedName>
</protein>
<keyword evidence="1" id="KW-0378">Hydrolase</keyword>
<dbReference type="EC" id="3.2.1.-" evidence="1"/>
<name>A0ABQ4BXL6_9ACTN</name>
<dbReference type="PIRSF" id="PIRSF001100">
    <property type="entry name" value="Beta_cellobiohydrolase"/>
    <property type="match status" value="1"/>
</dbReference>
<feature type="chain" id="PRO_5045011486" description="Glucanase" evidence="1">
    <location>
        <begin position="21"/>
        <end position="333"/>
    </location>
</feature>
<dbReference type="InterPro" id="IPR016288">
    <property type="entry name" value="Beta_cellobiohydrolase"/>
</dbReference>
<accession>A0ABQ4BXL6</accession>
<dbReference type="EMBL" id="BONC01000006">
    <property type="protein sequence ID" value="GIF55277.1"/>
    <property type="molecule type" value="Genomic_DNA"/>
</dbReference>
<keyword evidence="1" id="KW-0732">Signal</keyword>
<dbReference type="RefSeq" id="WP_203701069.1">
    <property type="nucleotide sequence ID" value="NZ_BAAALU010000012.1"/>
</dbReference>
<dbReference type="Pfam" id="PF01341">
    <property type="entry name" value="Glyco_hydro_6"/>
    <property type="match status" value="1"/>
</dbReference>
<keyword evidence="1" id="KW-0119">Carbohydrate metabolism</keyword>
<dbReference type="PANTHER" id="PTHR34876:SF4">
    <property type="entry name" value="1,4-BETA-D-GLUCAN CELLOBIOHYDROLASE C-RELATED"/>
    <property type="match status" value="1"/>
</dbReference>
<comment type="similarity">
    <text evidence="1">Belongs to the glycosyl hydrolase family 6.</text>
</comment>
<keyword evidence="3" id="KW-1185">Reference proteome</keyword>
<comment type="caution">
    <text evidence="2">The sequence shown here is derived from an EMBL/GenBank/DDBJ whole genome shotgun (WGS) entry which is preliminary data.</text>
</comment>
<dbReference type="Proteomes" id="UP000624325">
    <property type="component" value="Unassembled WGS sequence"/>
</dbReference>
<evidence type="ECO:0000256" key="1">
    <source>
        <dbReference type="RuleBase" id="RU361186"/>
    </source>
</evidence>
<dbReference type="PRINTS" id="PR00733">
    <property type="entry name" value="GLHYDRLASE6"/>
</dbReference>
<organism evidence="2 3">
    <name type="scientific">Asanoa iriomotensis</name>
    <dbReference type="NCBI Taxonomy" id="234613"/>
    <lineage>
        <taxon>Bacteria</taxon>
        <taxon>Bacillati</taxon>
        <taxon>Actinomycetota</taxon>
        <taxon>Actinomycetes</taxon>
        <taxon>Micromonosporales</taxon>
        <taxon>Micromonosporaceae</taxon>
        <taxon>Asanoa</taxon>
    </lineage>
</organism>
<dbReference type="SUPFAM" id="SSF51989">
    <property type="entry name" value="Glycosyl hydrolases family 6, cellulases"/>
    <property type="match status" value="1"/>
</dbReference>
<feature type="signal peptide" evidence="1">
    <location>
        <begin position="1"/>
        <end position="20"/>
    </location>
</feature>
<evidence type="ECO:0000313" key="3">
    <source>
        <dbReference type="Proteomes" id="UP000624325"/>
    </source>
</evidence>
<dbReference type="PANTHER" id="PTHR34876">
    <property type="match status" value="1"/>
</dbReference>
<evidence type="ECO:0000313" key="2">
    <source>
        <dbReference type="EMBL" id="GIF55277.1"/>
    </source>
</evidence>
<dbReference type="PROSITE" id="PS51257">
    <property type="entry name" value="PROKAR_LIPOPROTEIN"/>
    <property type="match status" value="1"/>
</dbReference>
<keyword evidence="1" id="KW-0136">Cellulose degradation</keyword>
<sequence>MRLAPTLAVFLMVVAGCASPAETTLHPDPPARTYAALQHPFRGASLYLDRDSTAQRYETAQGAAWLGPITGTPQARWLNSAQDVAAVPRLAEDARQQGSLLVLVAYNLPNRGCTDHREGAPDPEAYQRWIGSLVKALGGTRAVVVMEPDAVPADCFDATRAATLRQAIGTLVDAGQYVYLDAGHSHWKSSGETAERLLAAGIEKAEGFAVNVSNRQTTDDSYRWGRELSDLVGDREFVIDTSRNGLGPPPDDPKDDKEWCNPAKQALGQRPSTAGDRPGLAALLWIKRPGESDGPCGGETTYFFAPRQARNLIVNAAWVDAPTRAAAGRSALG</sequence>